<accession>A0ACC0C7R8</accession>
<reference evidence="2" key="1">
    <citation type="journal article" date="2023" name="Nat. Plants">
        <title>Single-cell RNA sequencing provides a high-resolution roadmap for understanding the multicellular compartmentation of specialized metabolism.</title>
        <authorList>
            <person name="Sun S."/>
            <person name="Shen X."/>
            <person name="Li Y."/>
            <person name="Li Y."/>
            <person name="Wang S."/>
            <person name="Li R."/>
            <person name="Zhang H."/>
            <person name="Shen G."/>
            <person name="Guo B."/>
            <person name="Wei J."/>
            <person name="Xu J."/>
            <person name="St-Pierre B."/>
            <person name="Chen S."/>
            <person name="Sun C."/>
        </authorList>
    </citation>
    <scope>NUCLEOTIDE SEQUENCE [LARGE SCALE GENOMIC DNA]</scope>
</reference>
<name>A0ACC0C7R8_CATRO</name>
<gene>
    <name evidence="1" type="ORF">M9H77_02161</name>
</gene>
<keyword evidence="2" id="KW-1185">Reference proteome</keyword>
<evidence type="ECO:0000313" key="1">
    <source>
        <dbReference type="EMBL" id="KAI5680934.1"/>
    </source>
</evidence>
<proteinExistence type="predicted"/>
<dbReference type="EMBL" id="CM044701">
    <property type="protein sequence ID" value="KAI5680934.1"/>
    <property type="molecule type" value="Genomic_DNA"/>
</dbReference>
<evidence type="ECO:0000313" key="2">
    <source>
        <dbReference type="Proteomes" id="UP001060085"/>
    </source>
</evidence>
<dbReference type="Proteomes" id="UP001060085">
    <property type="component" value="Linkage Group LG01"/>
</dbReference>
<sequence length="220" mass="24701">MFSILILILLLILGLTTINLPTKKFLLWFQSLISLKNPPYSVPGKTVIAEEKVQRSDYRSNKEDLKNVFATFDKNDDGFITKQELRDSLKNIGIVMGEKDIEDMVKNVDSNGDGLIDLDEFCDSFASLLGKKEELNKEGNDSSQDGDLQEAFDVFDGDKDGRITVEELGSVLSSLGFKEGNKLEDCKEMIRKVDIDGDGMVSFDEFRMMMRAGHRLVPVS</sequence>
<comment type="caution">
    <text evidence="1">The sequence shown here is derived from an EMBL/GenBank/DDBJ whole genome shotgun (WGS) entry which is preliminary data.</text>
</comment>
<protein>
    <submittedName>
        <fullName evidence="1">Uncharacterized protein</fullName>
    </submittedName>
</protein>
<organism evidence="1 2">
    <name type="scientific">Catharanthus roseus</name>
    <name type="common">Madagascar periwinkle</name>
    <name type="synonym">Vinca rosea</name>
    <dbReference type="NCBI Taxonomy" id="4058"/>
    <lineage>
        <taxon>Eukaryota</taxon>
        <taxon>Viridiplantae</taxon>
        <taxon>Streptophyta</taxon>
        <taxon>Embryophyta</taxon>
        <taxon>Tracheophyta</taxon>
        <taxon>Spermatophyta</taxon>
        <taxon>Magnoliopsida</taxon>
        <taxon>eudicotyledons</taxon>
        <taxon>Gunneridae</taxon>
        <taxon>Pentapetalae</taxon>
        <taxon>asterids</taxon>
        <taxon>lamiids</taxon>
        <taxon>Gentianales</taxon>
        <taxon>Apocynaceae</taxon>
        <taxon>Rauvolfioideae</taxon>
        <taxon>Vinceae</taxon>
        <taxon>Catharanthinae</taxon>
        <taxon>Catharanthus</taxon>
    </lineage>
</organism>